<keyword evidence="4" id="KW-0812">Transmembrane</keyword>
<dbReference type="Pfam" id="PF24061">
    <property type="entry name" value="LBD_receptor"/>
    <property type="match status" value="1"/>
</dbReference>
<dbReference type="Proteomes" id="UP000069272">
    <property type="component" value="Chromosome X"/>
</dbReference>
<evidence type="ECO:0000259" key="12">
    <source>
        <dbReference type="SMART" id="SM00918"/>
    </source>
</evidence>
<feature type="domain" description="Ionotropic glutamate receptor L-glutamate and glycine-binding" evidence="12">
    <location>
        <begin position="248"/>
        <end position="308"/>
    </location>
</feature>
<sequence length="643" mass="72470">MVAMVTILTVLGQLVLLLLLLLLASADPAQLASMVRLRPVHTPLGTVVGVVLQTEFLRPYTTTLVTLHSETVEGRGRLQELLSELLIQHVRGQLVVQLRPEQPGSRLAPPWTHCLLLAESYRALQAAFRGLRATDASNRYDASGYYVIVLLDTNGTALATVNSLFNELWASEIVNVVVAIRRHQTRAEPAIQLWTYVPFSPGLCRVPKPVLLLSWPNDTALYAVDYFPRKNLRFHGCPLRVGTFETRPFTMLRPGGTGLRLGGFEGDLLRCLARKLDFSVDLRIPPRAQQWGRAAFENSTGMMRMIYTAEVDLGIGCLGVSYERSAMLKPGKVHFTTTLVLVVPRGRPYTSFEKLFQPYRRTVWCVVLAYVVLGLLVSATLAHRLTPVRVRRTVAGHTTEPALNLVRILFGNPLPQPPQSCFARTLLLLWINLCLVLQILYQGSLYRYLQRSSGRPPMATLAEIDRSGAAFHISDSARRYFEPYPHRLERLRYLPTVPDNIAARLRWVGQHPDDPDVSMCTRDHVAYHNLRHRLDGQRVRIARQPMALYTVTILYPKRSMLTPGFDDQIERIVASGLLKRWAARYGDYRETGTTPHPTPVASQPAPIHLGQLLGAFELLAVLLALSTLVFIAERRPWRRRNFN</sequence>
<dbReference type="AlphaFoldDB" id="A0A182FIP1"/>
<dbReference type="Gene3D" id="1.10.287.70">
    <property type="match status" value="1"/>
</dbReference>
<dbReference type="PANTHER" id="PTHR42643">
    <property type="entry name" value="IONOTROPIC RECEPTOR 20A-RELATED"/>
    <property type="match status" value="1"/>
</dbReference>
<evidence type="ECO:0000256" key="9">
    <source>
        <dbReference type="ARBA" id="ARBA00023180"/>
    </source>
</evidence>
<evidence type="ECO:0000313" key="14">
    <source>
        <dbReference type="Proteomes" id="UP000069272"/>
    </source>
</evidence>
<name>A0A182FIP1_ANOAL</name>
<evidence type="ECO:0000256" key="2">
    <source>
        <dbReference type="ARBA" id="ARBA00022448"/>
    </source>
</evidence>
<keyword evidence="9" id="KW-0325">Glycoprotein</keyword>
<dbReference type="GO" id="GO:0015276">
    <property type="term" value="F:ligand-gated monoatomic ion channel activity"/>
    <property type="evidence" value="ECO:0007669"/>
    <property type="project" value="InterPro"/>
</dbReference>
<dbReference type="EnsemblMetazoa" id="AALB006386-RA">
    <property type="protein sequence ID" value="AALB006386-PA"/>
    <property type="gene ID" value="AALB006386"/>
</dbReference>
<dbReference type="Gene3D" id="3.40.190.10">
    <property type="entry name" value="Periplasmic binding protein-like II"/>
    <property type="match status" value="1"/>
</dbReference>
<keyword evidence="7" id="KW-0472">Membrane</keyword>
<dbReference type="Pfam" id="PF10613">
    <property type="entry name" value="Lig_chan-Glu_bd"/>
    <property type="match status" value="1"/>
</dbReference>
<evidence type="ECO:0000256" key="5">
    <source>
        <dbReference type="ARBA" id="ARBA00022989"/>
    </source>
</evidence>
<evidence type="ECO:0000256" key="7">
    <source>
        <dbReference type="ARBA" id="ARBA00023136"/>
    </source>
</evidence>
<protein>
    <recommendedName>
        <fullName evidence="12">Ionotropic glutamate receptor L-glutamate and glycine-binding domain-containing protein</fullName>
    </recommendedName>
</protein>
<dbReference type="InterPro" id="IPR019594">
    <property type="entry name" value="Glu/Gly-bd"/>
</dbReference>
<dbReference type="PANTHER" id="PTHR42643:SF30">
    <property type="entry name" value="IONOTROPIC RECEPTOR 40A-RELATED"/>
    <property type="match status" value="1"/>
</dbReference>
<keyword evidence="8" id="KW-0675">Receptor</keyword>
<evidence type="ECO:0000256" key="3">
    <source>
        <dbReference type="ARBA" id="ARBA00022475"/>
    </source>
</evidence>
<evidence type="ECO:0000256" key="4">
    <source>
        <dbReference type="ARBA" id="ARBA00022692"/>
    </source>
</evidence>
<organism evidence="13 14">
    <name type="scientific">Anopheles albimanus</name>
    <name type="common">New world malaria mosquito</name>
    <dbReference type="NCBI Taxonomy" id="7167"/>
    <lineage>
        <taxon>Eukaryota</taxon>
        <taxon>Metazoa</taxon>
        <taxon>Ecdysozoa</taxon>
        <taxon>Arthropoda</taxon>
        <taxon>Hexapoda</taxon>
        <taxon>Insecta</taxon>
        <taxon>Pterygota</taxon>
        <taxon>Neoptera</taxon>
        <taxon>Endopterygota</taxon>
        <taxon>Diptera</taxon>
        <taxon>Nematocera</taxon>
        <taxon>Culicoidea</taxon>
        <taxon>Culicidae</taxon>
        <taxon>Anophelinae</taxon>
        <taxon>Anopheles</taxon>
    </lineage>
</organism>
<evidence type="ECO:0000256" key="10">
    <source>
        <dbReference type="ARBA" id="ARBA00023286"/>
    </source>
</evidence>
<dbReference type="SUPFAM" id="SSF53850">
    <property type="entry name" value="Periplasmic binding protein-like II"/>
    <property type="match status" value="1"/>
</dbReference>
<reference evidence="13 14" key="1">
    <citation type="journal article" date="2017" name="G3 (Bethesda)">
        <title>The Physical Genome Mapping of Anopheles albimanus Corrected Scaffold Misassemblies and Identified Interarm Rearrangements in Genus Anopheles.</title>
        <authorList>
            <person name="Artemov G.N."/>
            <person name="Peery A.N."/>
            <person name="Jiang X."/>
            <person name="Tu Z."/>
            <person name="Stegniy V.N."/>
            <person name="Sharakhova M.V."/>
            <person name="Sharakhov I.V."/>
        </authorList>
    </citation>
    <scope>NUCLEOTIDE SEQUENCE [LARGE SCALE GENOMIC DNA]</scope>
    <source>
        <strain evidence="13 14">ALBI9_A</strain>
    </source>
</reference>
<dbReference type="VEuPathDB" id="VectorBase:AALB006386"/>
<proteinExistence type="predicted"/>
<evidence type="ECO:0000313" key="13">
    <source>
        <dbReference type="EnsemblMetazoa" id="AALB006386-PA"/>
    </source>
</evidence>
<keyword evidence="5" id="KW-1133">Transmembrane helix</keyword>
<evidence type="ECO:0000256" key="8">
    <source>
        <dbReference type="ARBA" id="ARBA00023170"/>
    </source>
</evidence>
<keyword evidence="10" id="KW-1071">Ligand-gated ion channel</keyword>
<dbReference type="InterPro" id="IPR052192">
    <property type="entry name" value="Insect_Ionotropic_Sensory_Rcpt"/>
</dbReference>
<keyword evidence="3" id="KW-1003">Cell membrane</keyword>
<keyword evidence="14" id="KW-1185">Reference proteome</keyword>
<evidence type="ECO:0000256" key="1">
    <source>
        <dbReference type="ARBA" id="ARBA00004651"/>
    </source>
</evidence>
<keyword evidence="6" id="KW-0406">Ion transport</keyword>
<dbReference type="STRING" id="7167.A0A182FIP1"/>
<accession>A0A182FIP1</accession>
<evidence type="ECO:0000256" key="6">
    <source>
        <dbReference type="ARBA" id="ARBA00023065"/>
    </source>
</evidence>
<dbReference type="VEuPathDB" id="VectorBase:AALB20_036336"/>
<reference evidence="13" key="2">
    <citation type="submission" date="2022-08" db="UniProtKB">
        <authorList>
            <consortium name="EnsemblMetazoa"/>
        </authorList>
    </citation>
    <scope>IDENTIFICATION</scope>
    <source>
        <strain evidence="13">STECLA/ALBI9_A</strain>
    </source>
</reference>
<dbReference type="GO" id="GO:0005886">
    <property type="term" value="C:plasma membrane"/>
    <property type="evidence" value="ECO:0007669"/>
    <property type="project" value="UniProtKB-SubCell"/>
</dbReference>
<dbReference type="InterPro" id="IPR056198">
    <property type="entry name" value="LBD_receptor"/>
</dbReference>
<comment type="subcellular location">
    <subcellularLocation>
        <location evidence="1">Cell membrane</location>
        <topology evidence="1">Multi-pass membrane protein</topology>
    </subcellularLocation>
</comment>
<keyword evidence="11" id="KW-0407">Ion channel</keyword>
<evidence type="ECO:0000256" key="11">
    <source>
        <dbReference type="ARBA" id="ARBA00023303"/>
    </source>
</evidence>
<dbReference type="SMART" id="SM00918">
    <property type="entry name" value="Lig_chan-Glu_bd"/>
    <property type="match status" value="1"/>
</dbReference>
<keyword evidence="2" id="KW-0813">Transport</keyword>